<sequence>MEASAIENYWAGIDGSVRPKLLLGSVGGKHLLETGMRCLESDPQLAVEILLAAYAANPFDGNTAQQLLNIETLVSFFPLSVARCISAVGENWIRPDNISYFLRITSKRDTRKISSYILSCIEKEPRNLFWIQQGLIYAGANSDFEFGVKLLSAEFSPELMPAVNAAKSFFLFMSGDNVQSFKSLRSASESFGIENFANLAASVALALDDRESAVSLLSGSVQVQPWRSSETLRLHDLVRGLDVQKDQLAGSVAILLYSFNKFEELDATLGSLHRSELNDAKIFMLDNGSSDSTAEVLDRWQQEFGDRMVRIDLPVNVGAAAARNWLMNVPEVKECDFAVYLDDDVEVQPDWLMRLGSAVQEYPDAGVWGCKVVDYISPAVMQSVDLHLIQPPGEEGAGPEVDLTRIAPNPFKVSDLHHQVLDGGYFDYMRPCASVTGCCHMFRTEKLLDNGGFSLFLSPSQYDDMEHDLRNCLKGEFAVYQGHLRILHRKNTGAASRVSVMQEGNALGNKYKMQAMHPRSEILGIMADEERLLQRDLEKKIKYLAENGFLESLSPESDTEE</sequence>
<dbReference type="RefSeq" id="WP_092158699.1">
    <property type="nucleotide sequence ID" value="NZ_FNGA01000001.1"/>
</dbReference>
<dbReference type="PANTHER" id="PTHR43179">
    <property type="entry name" value="RHAMNOSYLTRANSFERASE WBBL"/>
    <property type="match status" value="1"/>
</dbReference>
<protein>
    <recommendedName>
        <fullName evidence="4">Glycosyltransferase 2-like domain-containing protein</fullName>
    </recommendedName>
</protein>
<dbReference type="GO" id="GO:0016757">
    <property type="term" value="F:glycosyltransferase activity"/>
    <property type="evidence" value="ECO:0007669"/>
    <property type="project" value="UniProtKB-KW"/>
</dbReference>
<gene>
    <name evidence="5" type="ORF">SAMN05660337_0947</name>
</gene>
<dbReference type="InterPro" id="IPR029044">
    <property type="entry name" value="Nucleotide-diphossugar_trans"/>
</dbReference>
<evidence type="ECO:0000256" key="3">
    <source>
        <dbReference type="ARBA" id="ARBA00022679"/>
    </source>
</evidence>
<dbReference type="OrthoDB" id="5443808at2"/>
<dbReference type="Gene3D" id="3.90.550.10">
    <property type="entry name" value="Spore Coat Polysaccharide Biosynthesis Protein SpsA, Chain A"/>
    <property type="match status" value="1"/>
</dbReference>
<dbReference type="SUPFAM" id="SSF53448">
    <property type="entry name" value="Nucleotide-diphospho-sugar transferases"/>
    <property type="match status" value="1"/>
</dbReference>
<evidence type="ECO:0000256" key="2">
    <source>
        <dbReference type="ARBA" id="ARBA00022676"/>
    </source>
</evidence>
<dbReference type="PANTHER" id="PTHR43179:SF12">
    <property type="entry name" value="GALACTOFURANOSYLTRANSFERASE GLFT2"/>
    <property type="match status" value="1"/>
</dbReference>
<accession>A0A1G9D806</accession>
<feature type="domain" description="Glycosyltransferase 2-like" evidence="4">
    <location>
        <begin position="257"/>
        <end position="383"/>
    </location>
</feature>
<dbReference type="EMBL" id="FNGA01000001">
    <property type="protein sequence ID" value="SDK60029.1"/>
    <property type="molecule type" value="Genomic_DNA"/>
</dbReference>
<dbReference type="Pfam" id="PF00535">
    <property type="entry name" value="Glycos_transf_2"/>
    <property type="match status" value="1"/>
</dbReference>
<organism evidence="5 6">
    <name type="scientific">Maridesulfovibrio ferrireducens</name>
    <dbReference type="NCBI Taxonomy" id="246191"/>
    <lineage>
        <taxon>Bacteria</taxon>
        <taxon>Pseudomonadati</taxon>
        <taxon>Thermodesulfobacteriota</taxon>
        <taxon>Desulfovibrionia</taxon>
        <taxon>Desulfovibrionales</taxon>
        <taxon>Desulfovibrionaceae</taxon>
        <taxon>Maridesulfovibrio</taxon>
    </lineage>
</organism>
<evidence type="ECO:0000259" key="4">
    <source>
        <dbReference type="Pfam" id="PF00535"/>
    </source>
</evidence>
<keyword evidence="3" id="KW-0808">Transferase</keyword>
<evidence type="ECO:0000313" key="5">
    <source>
        <dbReference type="EMBL" id="SDK60029.1"/>
    </source>
</evidence>
<dbReference type="Proteomes" id="UP000199053">
    <property type="component" value="Unassembled WGS sequence"/>
</dbReference>
<dbReference type="AlphaFoldDB" id="A0A1G9D806"/>
<evidence type="ECO:0000256" key="1">
    <source>
        <dbReference type="ARBA" id="ARBA00006739"/>
    </source>
</evidence>
<dbReference type="STRING" id="246191.SAMN05660337_0947"/>
<comment type="similarity">
    <text evidence="1">Belongs to the glycosyltransferase 2 family.</text>
</comment>
<evidence type="ECO:0000313" key="6">
    <source>
        <dbReference type="Proteomes" id="UP000199053"/>
    </source>
</evidence>
<dbReference type="InterPro" id="IPR001173">
    <property type="entry name" value="Glyco_trans_2-like"/>
</dbReference>
<reference evidence="6" key="1">
    <citation type="submission" date="2016-10" db="EMBL/GenBank/DDBJ databases">
        <authorList>
            <person name="Varghese N."/>
            <person name="Submissions S."/>
        </authorList>
    </citation>
    <scope>NUCLEOTIDE SEQUENCE [LARGE SCALE GENOMIC DNA]</scope>
    <source>
        <strain evidence="6">DSM 16995</strain>
    </source>
</reference>
<name>A0A1G9D806_9BACT</name>
<keyword evidence="6" id="KW-1185">Reference proteome</keyword>
<proteinExistence type="inferred from homology"/>
<keyword evidence="2" id="KW-0328">Glycosyltransferase</keyword>